<dbReference type="GO" id="GO:0005886">
    <property type="term" value="C:plasma membrane"/>
    <property type="evidence" value="ECO:0007669"/>
    <property type="project" value="TreeGrafter"/>
</dbReference>
<dbReference type="PROSITE" id="PS50110">
    <property type="entry name" value="RESPONSE_REGULATORY"/>
    <property type="match status" value="1"/>
</dbReference>
<dbReference type="CDD" id="cd00156">
    <property type="entry name" value="REC"/>
    <property type="match status" value="1"/>
</dbReference>
<keyword evidence="7" id="KW-0812">Transmembrane</keyword>
<dbReference type="Gene3D" id="3.30.565.10">
    <property type="entry name" value="Histidine kinase-like ATPase, C-terminal domain"/>
    <property type="match status" value="1"/>
</dbReference>
<dbReference type="InterPro" id="IPR005467">
    <property type="entry name" value="His_kinase_dom"/>
</dbReference>
<dbReference type="InterPro" id="IPR001789">
    <property type="entry name" value="Sig_transdc_resp-reg_receiver"/>
</dbReference>
<dbReference type="Pfam" id="PF00072">
    <property type="entry name" value="Response_reg"/>
    <property type="match status" value="1"/>
</dbReference>
<dbReference type="FunFam" id="3.30.565.10:FF:000049">
    <property type="entry name" value="Two-component sensor histidine kinase"/>
    <property type="match status" value="1"/>
</dbReference>
<keyword evidence="11" id="KW-1185">Reference proteome</keyword>
<feature type="transmembrane region" description="Helical" evidence="7">
    <location>
        <begin position="20"/>
        <end position="36"/>
    </location>
</feature>
<dbReference type="EMBL" id="LGLV01000009">
    <property type="protein sequence ID" value="OBZ94594.1"/>
    <property type="molecule type" value="Genomic_DNA"/>
</dbReference>
<dbReference type="OrthoDB" id="9764438at2"/>
<dbReference type="InterPro" id="IPR003661">
    <property type="entry name" value="HisK_dim/P_dom"/>
</dbReference>
<evidence type="ECO:0000259" key="9">
    <source>
        <dbReference type="PROSITE" id="PS50110"/>
    </source>
</evidence>
<evidence type="ECO:0000259" key="8">
    <source>
        <dbReference type="PROSITE" id="PS50109"/>
    </source>
</evidence>
<keyword evidence="3 6" id="KW-0597">Phosphoprotein</keyword>
<dbReference type="PATRIC" id="fig|1612624.7.peg.5024"/>
<evidence type="ECO:0000256" key="3">
    <source>
        <dbReference type="ARBA" id="ARBA00022553"/>
    </source>
</evidence>
<evidence type="ECO:0000256" key="6">
    <source>
        <dbReference type="PROSITE-ProRule" id="PRU00169"/>
    </source>
</evidence>
<feature type="transmembrane region" description="Helical" evidence="7">
    <location>
        <begin position="42"/>
        <end position="67"/>
    </location>
</feature>
<accession>A0A1C7P4H7</accession>
<feature type="transmembrane region" description="Helical" evidence="7">
    <location>
        <begin position="79"/>
        <end position="103"/>
    </location>
</feature>
<dbReference type="SUPFAM" id="SSF52172">
    <property type="entry name" value="CheY-like"/>
    <property type="match status" value="1"/>
</dbReference>
<protein>
    <recommendedName>
        <fullName evidence="2">histidine kinase</fullName>
        <ecNumber evidence="2">2.7.13.3</ecNumber>
    </recommendedName>
</protein>
<dbReference type="Gene3D" id="3.40.50.2300">
    <property type="match status" value="1"/>
</dbReference>
<keyword evidence="7" id="KW-0472">Membrane</keyword>
<dbReference type="Gene3D" id="1.10.287.130">
    <property type="match status" value="1"/>
</dbReference>
<dbReference type="SMART" id="SM00388">
    <property type="entry name" value="HisKA"/>
    <property type="match status" value="1"/>
</dbReference>
<evidence type="ECO:0000256" key="7">
    <source>
        <dbReference type="SAM" id="Phobius"/>
    </source>
</evidence>
<dbReference type="Pfam" id="PF00512">
    <property type="entry name" value="HisKA"/>
    <property type="match status" value="1"/>
</dbReference>
<dbReference type="PRINTS" id="PR00344">
    <property type="entry name" value="BCTRLSENSOR"/>
</dbReference>
<dbReference type="InterPro" id="IPR036097">
    <property type="entry name" value="HisK_dim/P_sf"/>
</dbReference>
<dbReference type="InterPro" id="IPR003594">
    <property type="entry name" value="HATPase_dom"/>
</dbReference>
<evidence type="ECO:0000256" key="2">
    <source>
        <dbReference type="ARBA" id="ARBA00012438"/>
    </source>
</evidence>
<dbReference type="GO" id="GO:0000155">
    <property type="term" value="F:phosphorelay sensor kinase activity"/>
    <property type="evidence" value="ECO:0007669"/>
    <property type="project" value="InterPro"/>
</dbReference>
<dbReference type="CDD" id="cd00082">
    <property type="entry name" value="HisKA"/>
    <property type="match status" value="1"/>
</dbReference>
<dbReference type="PANTHER" id="PTHR43047:SF9">
    <property type="entry name" value="HISTIDINE KINASE"/>
    <property type="match status" value="1"/>
</dbReference>
<dbReference type="STRING" id="1612624.ADU59_15500"/>
<dbReference type="SMART" id="SM00448">
    <property type="entry name" value="REC"/>
    <property type="match status" value="1"/>
</dbReference>
<keyword evidence="7" id="KW-1133">Transmembrane helix</keyword>
<evidence type="ECO:0000256" key="4">
    <source>
        <dbReference type="ARBA" id="ARBA00022679"/>
    </source>
</evidence>
<dbReference type="AlphaFoldDB" id="A0A1C7P4H7"/>
<comment type="catalytic activity">
    <reaction evidence="1">
        <text>ATP + protein L-histidine = ADP + protein N-phospho-L-histidine.</text>
        <dbReference type="EC" id="2.7.13.3"/>
    </reaction>
</comment>
<dbReference type="SUPFAM" id="SSF55874">
    <property type="entry name" value="ATPase domain of HSP90 chaperone/DNA topoisomerase II/histidine kinase"/>
    <property type="match status" value="1"/>
</dbReference>
<evidence type="ECO:0000313" key="10">
    <source>
        <dbReference type="EMBL" id="OBZ94594.1"/>
    </source>
</evidence>
<dbReference type="InterPro" id="IPR004358">
    <property type="entry name" value="Sig_transdc_His_kin-like_C"/>
</dbReference>
<feature type="domain" description="Response regulatory" evidence="9">
    <location>
        <begin position="457"/>
        <end position="578"/>
    </location>
</feature>
<feature type="transmembrane region" description="Helical" evidence="7">
    <location>
        <begin position="156"/>
        <end position="175"/>
    </location>
</feature>
<dbReference type="SMART" id="SM00387">
    <property type="entry name" value="HATPase_c"/>
    <property type="match status" value="1"/>
</dbReference>
<organism evidence="10 11">
    <name type="scientific">Pararhizobium polonicum</name>
    <dbReference type="NCBI Taxonomy" id="1612624"/>
    <lineage>
        <taxon>Bacteria</taxon>
        <taxon>Pseudomonadati</taxon>
        <taxon>Pseudomonadota</taxon>
        <taxon>Alphaproteobacteria</taxon>
        <taxon>Hyphomicrobiales</taxon>
        <taxon>Rhizobiaceae</taxon>
        <taxon>Rhizobium/Agrobacterium group</taxon>
        <taxon>Pararhizobium</taxon>
    </lineage>
</organism>
<dbReference type="InterPro" id="IPR011006">
    <property type="entry name" value="CheY-like_superfamily"/>
</dbReference>
<reference evidence="10 11" key="1">
    <citation type="journal article" date="2016" name="Syst. Appl. Microbiol.">
        <title>Pararhizobium polonicum sp. nov. isolated from tumors on stone fruit rootstocks.</title>
        <authorList>
            <person name="Pulawska J."/>
            <person name="Kuzmanovic N."/>
            <person name="Willems A."/>
            <person name="Pothier J.F."/>
        </authorList>
    </citation>
    <scope>NUCLEOTIDE SEQUENCE [LARGE SCALE GENOMIC DNA]</scope>
    <source>
        <strain evidence="10 11">F5.1</strain>
    </source>
</reference>
<dbReference type="Pfam" id="PF02518">
    <property type="entry name" value="HATPase_c"/>
    <property type="match status" value="1"/>
</dbReference>
<dbReference type="InterPro" id="IPR036890">
    <property type="entry name" value="HATPase_C_sf"/>
</dbReference>
<name>A0A1C7P4H7_9HYPH</name>
<dbReference type="GO" id="GO:0009927">
    <property type="term" value="F:histidine phosphotransfer kinase activity"/>
    <property type="evidence" value="ECO:0007669"/>
    <property type="project" value="TreeGrafter"/>
</dbReference>
<keyword evidence="5 10" id="KW-0418">Kinase</keyword>
<keyword evidence="4" id="KW-0808">Transferase</keyword>
<evidence type="ECO:0000313" key="11">
    <source>
        <dbReference type="Proteomes" id="UP000093111"/>
    </source>
</evidence>
<sequence>MQDDKIQEALVDLLYRQSYAVLFVNFIIPLPVVYIFRDAVPAGWLLAWIGVMYVVTAGRAVLAFLFFKRADEMASASRWAWRATAFSWVSGLLWGSLGLMGFLPGEPHLFSFTMIVLTGLACGSVSSLAAFPPALPGSLAAMLVPVALRCFTAEGEIYNIYLFFLACLAGVNLYYGRVTYRMLSETVRLRSENVSLIGRLEQERDRAQAADHAKTRFLAAASHDLRQPIHALSLFISALAVLGQRGNVPAKDARDLASRAKSIVANLSGLLNALLDMSRLDAGVVTVAREPVSLDELFRNFHGEFAAAAKGQGLEWSVVESDHWVDSDPMMLKRILDNLLSNAFRYTRDGRVLLGCRRRGSSVEIQVWDTGIGIPSGQQKAVFEEFVQLKNPARDRTQGLGLGLAIVRRTAELLGHPLKLVSVEGRGSMFSITVPLTKRTEPKAAAHETSPAGVSLGIMVVDDELDILDAIRQLLALEGHRIYAGRSAAEACRVHSAAQEAGKARVDLVIADYRLEDGTTGLEAIRALCDYLGRSVPAIIVTGDTSPSRLSEVSASGYRLLHKPITGDDLRDVILKTHFESGPRDLNARLR</sequence>
<dbReference type="SUPFAM" id="SSF47384">
    <property type="entry name" value="Homodimeric domain of signal transducing histidine kinase"/>
    <property type="match status" value="1"/>
</dbReference>
<evidence type="ECO:0000256" key="5">
    <source>
        <dbReference type="ARBA" id="ARBA00022777"/>
    </source>
</evidence>
<feature type="domain" description="Histidine kinase" evidence="8">
    <location>
        <begin position="220"/>
        <end position="438"/>
    </location>
</feature>
<dbReference type="PANTHER" id="PTHR43047">
    <property type="entry name" value="TWO-COMPONENT HISTIDINE PROTEIN KINASE"/>
    <property type="match status" value="1"/>
</dbReference>
<comment type="caution">
    <text evidence="10">The sequence shown here is derived from an EMBL/GenBank/DDBJ whole genome shotgun (WGS) entry which is preliminary data.</text>
</comment>
<dbReference type="EC" id="2.7.13.3" evidence="2"/>
<proteinExistence type="predicted"/>
<gene>
    <name evidence="10" type="ORF">ADU59_15500</name>
</gene>
<dbReference type="RefSeq" id="WP_068955039.1">
    <property type="nucleotide sequence ID" value="NZ_LGLV01000009.1"/>
</dbReference>
<evidence type="ECO:0000256" key="1">
    <source>
        <dbReference type="ARBA" id="ARBA00000085"/>
    </source>
</evidence>
<dbReference type="PROSITE" id="PS50109">
    <property type="entry name" value="HIS_KIN"/>
    <property type="match status" value="1"/>
</dbReference>
<dbReference type="Proteomes" id="UP000093111">
    <property type="component" value="Unassembled WGS sequence"/>
</dbReference>
<feature type="modified residue" description="4-aspartylphosphate" evidence="6">
    <location>
        <position position="512"/>
    </location>
</feature>